<gene>
    <name evidence="2" type="ORF">IPOD504_LOCUS5667</name>
</gene>
<evidence type="ECO:0000256" key="1">
    <source>
        <dbReference type="SAM" id="MobiDB-lite"/>
    </source>
</evidence>
<protein>
    <submittedName>
        <fullName evidence="2">Uncharacterized protein</fullName>
    </submittedName>
</protein>
<keyword evidence="3" id="KW-1185">Reference proteome</keyword>
<dbReference type="EMBL" id="OW152829">
    <property type="protein sequence ID" value="CAH2047211.1"/>
    <property type="molecule type" value="Genomic_DNA"/>
</dbReference>
<evidence type="ECO:0000313" key="2">
    <source>
        <dbReference type="EMBL" id="CAH2047211.1"/>
    </source>
</evidence>
<reference evidence="2" key="1">
    <citation type="submission" date="2022-03" db="EMBL/GenBank/DDBJ databases">
        <authorList>
            <person name="Martin H S."/>
        </authorList>
    </citation>
    <scope>NUCLEOTIDE SEQUENCE</scope>
</reference>
<feature type="compositionally biased region" description="Polar residues" evidence="1">
    <location>
        <begin position="78"/>
        <end position="89"/>
    </location>
</feature>
<name>A0ABN8I5N3_9NEOP</name>
<feature type="region of interest" description="Disordered" evidence="1">
    <location>
        <begin position="64"/>
        <end position="89"/>
    </location>
</feature>
<proteinExistence type="predicted"/>
<feature type="non-terminal residue" evidence="2">
    <location>
        <position position="1"/>
    </location>
</feature>
<sequence>MLSDVVRPIIGEWFTGTDAVWTGIAGGGGRSEIAQTRSDNATLSDTTTQINSIKSGFEALGHSDKSPYKLKPDGPNQVKLNFKNQAMEP</sequence>
<organism evidence="2 3">
    <name type="scientific">Iphiclides podalirius</name>
    <name type="common">scarce swallowtail</name>
    <dbReference type="NCBI Taxonomy" id="110791"/>
    <lineage>
        <taxon>Eukaryota</taxon>
        <taxon>Metazoa</taxon>
        <taxon>Ecdysozoa</taxon>
        <taxon>Arthropoda</taxon>
        <taxon>Hexapoda</taxon>
        <taxon>Insecta</taxon>
        <taxon>Pterygota</taxon>
        <taxon>Neoptera</taxon>
        <taxon>Endopterygota</taxon>
        <taxon>Lepidoptera</taxon>
        <taxon>Glossata</taxon>
        <taxon>Ditrysia</taxon>
        <taxon>Papilionoidea</taxon>
        <taxon>Papilionidae</taxon>
        <taxon>Papilioninae</taxon>
        <taxon>Iphiclides</taxon>
    </lineage>
</organism>
<dbReference type="Proteomes" id="UP000837857">
    <property type="component" value="Chromosome 17"/>
</dbReference>
<evidence type="ECO:0000313" key="3">
    <source>
        <dbReference type="Proteomes" id="UP000837857"/>
    </source>
</evidence>
<accession>A0ABN8I5N3</accession>